<protein>
    <submittedName>
        <fullName evidence="1">Uncharacterized protein</fullName>
    </submittedName>
</protein>
<evidence type="ECO:0000313" key="1">
    <source>
        <dbReference type="EMBL" id="GAH74313.1"/>
    </source>
</evidence>
<feature type="non-terminal residue" evidence="1">
    <location>
        <position position="68"/>
    </location>
</feature>
<sequence>MILLALLVTILFLSFFVINTKGSSDLIFVIDQEEFYSSNDIDYYTDFNIKNATELSGNYNATYSFTDL</sequence>
<gene>
    <name evidence="1" type="ORF">S03H2_45876</name>
</gene>
<name>X1JX01_9ZZZZ</name>
<dbReference type="EMBL" id="BARU01028769">
    <property type="protein sequence ID" value="GAH74313.1"/>
    <property type="molecule type" value="Genomic_DNA"/>
</dbReference>
<organism evidence="1">
    <name type="scientific">marine sediment metagenome</name>
    <dbReference type="NCBI Taxonomy" id="412755"/>
    <lineage>
        <taxon>unclassified sequences</taxon>
        <taxon>metagenomes</taxon>
        <taxon>ecological metagenomes</taxon>
    </lineage>
</organism>
<accession>X1JX01</accession>
<reference evidence="1" key="1">
    <citation type="journal article" date="2014" name="Front. Microbiol.">
        <title>High frequency of phylogenetically diverse reductive dehalogenase-homologous genes in deep subseafloor sedimentary metagenomes.</title>
        <authorList>
            <person name="Kawai M."/>
            <person name="Futagami T."/>
            <person name="Toyoda A."/>
            <person name="Takaki Y."/>
            <person name="Nishi S."/>
            <person name="Hori S."/>
            <person name="Arai W."/>
            <person name="Tsubouchi T."/>
            <person name="Morono Y."/>
            <person name="Uchiyama I."/>
            <person name="Ito T."/>
            <person name="Fujiyama A."/>
            <person name="Inagaki F."/>
            <person name="Takami H."/>
        </authorList>
    </citation>
    <scope>NUCLEOTIDE SEQUENCE</scope>
    <source>
        <strain evidence="1">Expedition CK06-06</strain>
    </source>
</reference>
<comment type="caution">
    <text evidence="1">The sequence shown here is derived from an EMBL/GenBank/DDBJ whole genome shotgun (WGS) entry which is preliminary data.</text>
</comment>
<proteinExistence type="predicted"/>
<dbReference type="AlphaFoldDB" id="X1JX01"/>